<feature type="transmembrane region" description="Helical" evidence="1">
    <location>
        <begin position="121"/>
        <end position="147"/>
    </location>
</feature>
<dbReference type="EMBL" id="CP048222">
    <property type="protein sequence ID" value="QHT66008.1"/>
    <property type="molecule type" value="Genomic_DNA"/>
</dbReference>
<gene>
    <name evidence="2" type="ORF">GXP67_04640</name>
</gene>
<dbReference type="KEGG" id="rhoz:GXP67_04640"/>
<feature type="transmembrane region" description="Helical" evidence="1">
    <location>
        <begin position="46"/>
        <end position="70"/>
    </location>
</feature>
<dbReference type="AlphaFoldDB" id="A0A6C0GDJ9"/>
<organism evidence="2 3">
    <name type="scientific">Rhodocytophaga rosea</name>
    <dbReference type="NCBI Taxonomy" id="2704465"/>
    <lineage>
        <taxon>Bacteria</taxon>
        <taxon>Pseudomonadati</taxon>
        <taxon>Bacteroidota</taxon>
        <taxon>Cytophagia</taxon>
        <taxon>Cytophagales</taxon>
        <taxon>Rhodocytophagaceae</taxon>
        <taxon>Rhodocytophaga</taxon>
    </lineage>
</organism>
<reference evidence="2 3" key="1">
    <citation type="submission" date="2020-01" db="EMBL/GenBank/DDBJ databases">
        <authorList>
            <person name="Kim M.K."/>
        </authorList>
    </citation>
    <scope>NUCLEOTIDE SEQUENCE [LARGE SCALE GENOMIC DNA]</scope>
    <source>
        <strain evidence="2 3">172606-1</strain>
    </source>
</reference>
<evidence type="ECO:0000256" key="1">
    <source>
        <dbReference type="SAM" id="Phobius"/>
    </source>
</evidence>
<keyword evidence="1" id="KW-1133">Transmembrane helix</keyword>
<keyword evidence="3" id="KW-1185">Reference proteome</keyword>
<feature type="transmembrane region" description="Helical" evidence="1">
    <location>
        <begin position="82"/>
        <end position="101"/>
    </location>
</feature>
<protein>
    <submittedName>
        <fullName evidence="2">Chromate transporter</fullName>
    </submittedName>
</protein>
<evidence type="ECO:0000313" key="2">
    <source>
        <dbReference type="EMBL" id="QHT66008.1"/>
    </source>
</evidence>
<dbReference type="RefSeq" id="WP_162442081.1">
    <property type="nucleotide sequence ID" value="NZ_CP048222.1"/>
</dbReference>
<name>A0A6C0GDJ9_9BACT</name>
<evidence type="ECO:0000313" key="3">
    <source>
        <dbReference type="Proteomes" id="UP000480178"/>
    </source>
</evidence>
<accession>A0A6C0GDJ9</accession>
<proteinExistence type="predicted"/>
<keyword evidence="1" id="KW-0472">Membrane</keyword>
<sequence length="154" mass="17155">MQTNHSAQPDASKVVFEQQIEGYFLDKAPFQIPAHIKEAIVKYAPWINLVLMFFLLPALLVVLGIGTLLAPAGFLGGIGSGFTYMLTIGLSVVALALRILALPGLFSRKRSGWVFTYYGDLINIVLNIISFSLFGLLFDLIFLFVLFQVRSYYK</sequence>
<dbReference type="Proteomes" id="UP000480178">
    <property type="component" value="Chromosome"/>
</dbReference>
<keyword evidence="1" id="KW-0812">Transmembrane</keyword>